<organism evidence="2 3">
    <name type="scientific">Paenibacillus albilobatus</name>
    <dbReference type="NCBI Taxonomy" id="2716884"/>
    <lineage>
        <taxon>Bacteria</taxon>
        <taxon>Bacillati</taxon>
        <taxon>Bacillota</taxon>
        <taxon>Bacilli</taxon>
        <taxon>Bacillales</taxon>
        <taxon>Paenibacillaceae</taxon>
        <taxon>Paenibacillus</taxon>
    </lineage>
</organism>
<gene>
    <name evidence="2" type="ORF">J2TS6_38050</name>
</gene>
<proteinExistence type="predicted"/>
<evidence type="ECO:0000256" key="1">
    <source>
        <dbReference type="SAM" id="MobiDB-lite"/>
    </source>
</evidence>
<accession>A0A920CDB3</accession>
<keyword evidence="3" id="KW-1185">Reference proteome</keyword>
<protein>
    <submittedName>
        <fullName evidence="2">Uncharacterized protein</fullName>
    </submittedName>
</protein>
<evidence type="ECO:0000313" key="2">
    <source>
        <dbReference type="EMBL" id="GIO32664.1"/>
    </source>
</evidence>
<dbReference type="AlphaFoldDB" id="A0A920CDB3"/>
<feature type="compositionally biased region" description="Polar residues" evidence="1">
    <location>
        <begin position="27"/>
        <end position="36"/>
    </location>
</feature>
<dbReference type="EMBL" id="BORQ01000004">
    <property type="protein sequence ID" value="GIO32664.1"/>
    <property type="molecule type" value="Genomic_DNA"/>
</dbReference>
<sequence>MDAIPEGRKRTAKRRINMPGAFPAEKSGQNVYKNNPPSIRIQLEDVTIYYNEKDPQQTKRLFESLQQPGQ</sequence>
<reference evidence="2" key="1">
    <citation type="submission" date="2021-03" db="EMBL/GenBank/DDBJ databases">
        <title>Antimicrobial resistance genes in bacteria isolated from Japanese honey, and their potential for conferring macrolide and lincosamide resistance in the American foulbrood pathogen Paenibacillus larvae.</title>
        <authorList>
            <person name="Okamoto M."/>
            <person name="Kumagai M."/>
            <person name="Kanamori H."/>
            <person name="Takamatsu D."/>
        </authorList>
    </citation>
    <scope>NUCLEOTIDE SEQUENCE</scope>
    <source>
        <strain evidence="2">J2TS6</strain>
    </source>
</reference>
<name>A0A920CDB3_9BACL</name>
<evidence type="ECO:0000313" key="3">
    <source>
        <dbReference type="Proteomes" id="UP000679779"/>
    </source>
</evidence>
<dbReference type="Proteomes" id="UP000679779">
    <property type="component" value="Unassembled WGS sequence"/>
</dbReference>
<feature type="region of interest" description="Disordered" evidence="1">
    <location>
        <begin position="1"/>
        <end position="36"/>
    </location>
</feature>
<comment type="caution">
    <text evidence="2">The sequence shown here is derived from an EMBL/GenBank/DDBJ whole genome shotgun (WGS) entry which is preliminary data.</text>
</comment>